<dbReference type="GO" id="GO:0015833">
    <property type="term" value="P:peptide transport"/>
    <property type="evidence" value="ECO:0007669"/>
    <property type="project" value="TreeGrafter"/>
</dbReference>
<dbReference type="Gene3D" id="3.10.105.10">
    <property type="entry name" value="Dipeptide-binding Protein, Domain 3"/>
    <property type="match status" value="1"/>
</dbReference>
<dbReference type="SUPFAM" id="SSF53850">
    <property type="entry name" value="Periplasmic binding protein-like II"/>
    <property type="match status" value="1"/>
</dbReference>
<dbReference type="HOGENOM" id="CLU_017028_7_1_5"/>
<dbReference type="Proteomes" id="UP000018851">
    <property type="component" value="Chromosome"/>
</dbReference>
<dbReference type="GO" id="GO:0030288">
    <property type="term" value="C:outer membrane-bounded periplasmic space"/>
    <property type="evidence" value="ECO:0007669"/>
    <property type="project" value="UniProtKB-ARBA"/>
</dbReference>
<dbReference type="InterPro" id="IPR000914">
    <property type="entry name" value="SBP_5_dom"/>
</dbReference>
<keyword evidence="3" id="KW-0732">Signal</keyword>
<dbReference type="eggNOG" id="COG0747">
    <property type="taxonomic scope" value="Bacteria"/>
</dbReference>
<dbReference type="RefSeq" id="WP_025293027.1">
    <property type="nucleotide sequence ID" value="NZ_CP006644.1"/>
</dbReference>
<comment type="similarity">
    <text evidence="2">Belongs to the bacterial solute-binding protein 5 family.</text>
</comment>
<proteinExistence type="inferred from homology"/>
<dbReference type="PANTHER" id="PTHR30290:SF38">
    <property type="entry name" value="D,D-DIPEPTIDE-BINDING PERIPLASMIC PROTEIN DDPA-RELATED"/>
    <property type="match status" value="1"/>
</dbReference>
<reference evidence="5 6" key="1">
    <citation type="submission" date="2013-07" db="EMBL/GenBank/DDBJ databases">
        <title>Completed genome of Sphingomonas sanxanigenens NX02.</title>
        <authorList>
            <person name="Ma T."/>
            <person name="Huang H."/>
            <person name="Wu M."/>
            <person name="Li X."/>
            <person name="Li G."/>
        </authorList>
    </citation>
    <scope>NUCLEOTIDE SEQUENCE [LARGE SCALE GENOMIC DNA]</scope>
    <source>
        <strain evidence="5 6">NX02</strain>
    </source>
</reference>
<sequence length="539" mass="58067">MRRRDFLGGSIIGGAALATGPSLLLSACGSGGDGAPTGGRDATLRVINAQSLSSLDPIWTTAPGTREYGFLTFDQLVAVDAKYVPQPQMAEGWTVSDDGRVYEFTLREGLTFHDGAPVRSADCIASITRWGKRDGFGQMLLPHVEGFDAVDDRRFRIRLDMPFPLLPAALGKSSAAACLIMPERMAKTDPGTQITEAVGSGPFRFVREEWVPGSKAVWERFDGYIPRKEPPSGLAGGRVAGVKRVEWAQITDSSTALSALQAGEQDYWLIPPADLLPLMTGSPDITIGRRLSTDTCYMLQPNHLQPPFNNPEIRHALALAIDQGALMRSITGDRPRDAHAVRSFYDRTSPYYTEAGSEAIASPGIERAKAALAAAGYKGEKVILLSGAEAPASNLGQAIEDVLRRLGMNVTLTTLDFASLIQRRTNRGTVDAGGWSLFVTGWMGSDLIDPAVHPMLRGAGTEGYAGWCTAPEIETLRNRWVLAPEAQQKPIAEQIQIEAFKVLPYIPLGGAVSNAAWRKDVGGVLQAPYGVYWSIGKQG</sequence>
<dbReference type="InterPro" id="IPR030678">
    <property type="entry name" value="Peptide/Ni-bd"/>
</dbReference>
<dbReference type="PATRIC" id="fig|1123269.5.peg.3073"/>
<dbReference type="AlphaFoldDB" id="W0AGP7"/>
<dbReference type="KEGG" id="ssan:NX02_15725"/>
<evidence type="ECO:0000313" key="5">
    <source>
        <dbReference type="EMBL" id="AHE54825.1"/>
    </source>
</evidence>
<dbReference type="PANTHER" id="PTHR30290">
    <property type="entry name" value="PERIPLASMIC BINDING COMPONENT OF ABC TRANSPORTER"/>
    <property type="match status" value="1"/>
</dbReference>
<protein>
    <recommendedName>
        <fullName evidence="4">Solute-binding protein family 5 domain-containing protein</fullName>
    </recommendedName>
</protein>
<keyword evidence="6" id="KW-1185">Reference proteome</keyword>
<name>W0AGP7_9SPHN</name>
<evidence type="ECO:0000256" key="3">
    <source>
        <dbReference type="ARBA" id="ARBA00022729"/>
    </source>
</evidence>
<dbReference type="CDD" id="cd08502">
    <property type="entry name" value="PBP2_NikA_DppA_OppA_like_16"/>
    <property type="match status" value="1"/>
</dbReference>
<dbReference type="PIRSF" id="PIRSF002741">
    <property type="entry name" value="MppA"/>
    <property type="match status" value="1"/>
</dbReference>
<accession>W0AGP7</accession>
<dbReference type="GO" id="GO:1904680">
    <property type="term" value="F:peptide transmembrane transporter activity"/>
    <property type="evidence" value="ECO:0007669"/>
    <property type="project" value="TreeGrafter"/>
</dbReference>
<evidence type="ECO:0000259" key="4">
    <source>
        <dbReference type="Pfam" id="PF00496"/>
    </source>
</evidence>
<feature type="domain" description="Solute-binding protein family 5" evidence="4">
    <location>
        <begin position="85"/>
        <end position="450"/>
    </location>
</feature>
<dbReference type="STRING" id="1123269.NX02_15725"/>
<evidence type="ECO:0000256" key="2">
    <source>
        <dbReference type="ARBA" id="ARBA00005695"/>
    </source>
</evidence>
<gene>
    <name evidence="5" type="ORF">NX02_15725</name>
</gene>
<dbReference type="OrthoDB" id="8144963at2"/>
<dbReference type="EMBL" id="CP006644">
    <property type="protein sequence ID" value="AHE54825.1"/>
    <property type="molecule type" value="Genomic_DNA"/>
</dbReference>
<dbReference type="GO" id="GO:0043190">
    <property type="term" value="C:ATP-binding cassette (ABC) transporter complex"/>
    <property type="evidence" value="ECO:0007669"/>
    <property type="project" value="InterPro"/>
</dbReference>
<dbReference type="PROSITE" id="PS51257">
    <property type="entry name" value="PROKAR_LIPOPROTEIN"/>
    <property type="match status" value="1"/>
</dbReference>
<evidence type="ECO:0000256" key="1">
    <source>
        <dbReference type="ARBA" id="ARBA00004418"/>
    </source>
</evidence>
<dbReference type="Gene3D" id="3.40.190.10">
    <property type="entry name" value="Periplasmic binding protein-like II"/>
    <property type="match status" value="1"/>
</dbReference>
<evidence type="ECO:0000313" key="6">
    <source>
        <dbReference type="Proteomes" id="UP000018851"/>
    </source>
</evidence>
<organism evidence="5 6">
    <name type="scientific">Sphingomonas sanxanigenens DSM 19645 = NX02</name>
    <dbReference type="NCBI Taxonomy" id="1123269"/>
    <lineage>
        <taxon>Bacteria</taxon>
        <taxon>Pseudomonadati</taxon>
        <taxon>Pseudomonadota</taxon>
        <taxon>Alphaproteobacteria</taxon>
        <taxon>Sphingomonadales</taxon>
        <taxon>Sphingomonadaceae</taxon>
        <taxon>Sphingomonas</taxon>
    </lineage>
</organism>
<dbReference type="InterPro" id="IPR039424">
    <property type="entry name" value="SBP_5"/>
</dbReference>
<comment type="subcellular location">
    <subcellularLocation>
        <location evidence="1">Periplasm</location>
    </subcellularLocation>
</comment>
<dbReference type="Pfam" id="PF00496">
    <property type="entry name" value="SBP_bac_5"/>
    <property type="match status" value="1"/>
</dbReference>